<protein>
    <submittedName>
        <fullName evidence="1">DUF4953 domain-containing protein</fullName>
    </submittedName>
</protein>
<sequence>LCVKTAIENGEVLHKQKITVINAEHNAVYGKQDGVLVTPKLLFSSVVTHEMVHSFNIGHSYSDRNIKVFPHSRNGEYDDRYDLMSTANALMHPSPYGLSGPGLNGPHLDYLGWLPMDRTVYFGRYPNLPQAKI</sequence>
<dbReference type="WBParaSite" id="ASIM_0000625901-mRNA-1">
    <property type="protein sequence ID" value="ASIM_0000625901-mRNA-1"/>
    <property type="gene ID" value="ASIM_0000625901"/>
</dbReference>
<name>A0A0M3JF59_ANISI</name>
<dbReference type="AlphaFoldDB" id="A0A0M3JF59"/>
<organism evidence="1">
    <name type="scientific">Anisakis simplex</name>
    <name type="common">Herring worm</name>
    <dbReference type="NCBI Taxonomy" id="6269"/>
    <lineage>
        <taxon>Eukaryota</taxon>
        <taxon>Metazoa</taxon>
        <taxon>Ecdysozoa</taxon>
        <taxon>Nematoda</taxon>
        <taxon>Chromadorea</taxon>
        <taxon>Rhabditida</taxon>
        <taxon>Spirurina</taxon>
        <taxon>Ascaridomorpha</taxon>
        <taxon>Ascaridoidea</taxon>
        <taxon>Anisakidae</taxon>
        <taxon>Anisakis</taxon>
        <taxon>Anisakis simplex complex</taxon>
    </lineage>
</organism>
<accession>A0A0M3JF59</accession>
<proteinExistence type="predicted"/>
<reference evidence="1" key="1">
    <citation type="submission" date="2017-02" db="UniProtKB">
        <authorList>
            <consortium name="WormBaseParasite"/>
        </authorList>
    </citation>
    <scope>IDENTIFICATION</scope>
</reference>
<evidence type="ECO:0000313" key="1">
    <source>
        <dbReference type="WBParaSite" id="ASIM_0000625901-mRNA-1"/>
    </source>
</evidence>